<protein>
    <submittedName>
        <fullName evidence="2">Testis cDNA clone: QtsA-13118, similar to human chromatin accessibility complex 1 (CHRAC1)</fullName>
    </submittedName>
</protein>
<reference evidence="2" key="1">
    <citation type="journal article" date="2005" name="Mol. Biol. Evol.">
        <title>Substitution rate and structural divergence of 5'UTR evolution: comparative analysis between human and cynomolgus monkey cDNAs.</title>
        <authorList>
            <person name="Osada N."/>
            <person name="Hirata M."/>
            <person name="Tanuma R."/>
            <person name="Kusuda J."/>
            <person name="Hida M."/>
            <person name="Suzuki Y."/>
            <person name="Sugano S."/>
            <person name="Gojobori T."/>
            <person name="Shen C.K."/>
            <person name="Wu C.I."/>
            <person name="Hashimoto K."/>
        </authorList>
    </citation>
    <scope>NUCLEOTIDE SEQUENCE</scope>
</reference>
<proteinExistence type="evidence at transcript level"/>
<sequence>MHLRHKQPEGKRPRQQSLLDRPTLQLRHQESSRYWQPLQLQTAEARPILTFQFTVDFEELLCISYVNSCMYILESVLINSSIQF</sequence>
<name>Q4R3Z7_MACFA</name>
<feature type="compositionally biased region" description="Basic and acidic residues" evidence="1">
    <location>
        <begin position="1"/>
        <end position="12"/>
    </location>
</feature>
<reference evidence="2" key="2">
    <citation type="submission" date="2005-06" db="EMBL/GenBank/DDBJ databases">
        <title>DNA sequences of macaque genes expressed in brain or testis and its evolutionary implications.</title>
        <authorList>
            <consortium name="International consortium for macaque cDNA sequencing and analysis"/>
        </authorList>
    </citation>
    <scope>NUCLEOTIDE SEQUENCE</scope>
</reference>
<feature type="region of interest" description="Disordered" evidence="1">
    <location>
        <begin position="1"/>
        <end position="22"/>
    </location>
</feature>
<evidence type="ECO:0000313" key="2">
    <source>
        <dbReference type="EMBL" id="BAE02169.1"/>
    </source>
</evidence>
<organism evidence="2">
    <name type="scientific">Macaca fascicularis</name>
    <name type="common">Crab-eating macaque</name>
    <name type="synonym">Cynomolgus monkey</name>
    <dbReference type="NCBI Taxonomy" id="9541"/>
    <lineage>
        <taxon>Eukaryota</taxon>
        <taxon>Metazoa</taxon>
        <taxon>Chordata</taxon>
        <taxon>Craniata</taxon>
        <taxon>Vertebrata</taxon>
        <taxon>Euteleostomi</taxon>
        <taxon>Mammalia</taxon>
        <taxon>Eutheria</taxon>
        <taxon>Euarchontoglires</taxon>
        <taxon>Primates</taxon>
        <taxon>Haplorrhini</taxon>
        <taxon>Catarrhini</taxon>
        <taxon>Cercopithecidae</taxon>
        <taxon>Cercopithecinae</taxon>
        <taxon>Macaca</taxon>
    </lineage>
</organism>
<dbReference type="EMBL" id="AB179118">
    <property type="protein sequence ID" value="BAE02169.1"/>
    <property type="molecule type" value="mRNA"/>
</dbReference>
<accession>Q4R3Z7</accession>
<dbReference type="AlphaFoldDB" id="Q4R3Z7"/>
<evidence type="ECO:0000256" key="1">
    <source>
        <dbReference type="SAM" id="MobiDB-lite"/>
    </source>
</evidence>